<dbReference type="EMBL" id="FMBE01000014">
    <property type="protein sequence ID" value="SCC53027.1"/>
    <property type="molecule type" value="Genomic_DNA"/>
</dbReference>
<evidence type="ECO:0000313" key="1">
    <source>
        <dbReference type="EMBL" id="SCC53027.1"/>
    </source>
</evidence>
<dbReference type="AlphaFoldDB" id="A0A1C4FAI7"/>
<organism evidence="1 2">
    <name type="scientific">Bacillus wiedmannii</name>
    <dbReference type="NCBI Taxonomy" id="1890302"/>
    <lineage>
        <taxon>Bacteria</taxon>
        <taxon>Bacillati</taxon>
        <taxon>Bacillota</taxon>
        <taxon>Bacilli</taxon>
        <taxon>Bacillales</taxon>
        <taxon>Bacillaceae</taxon>
        <taxon>Bacillus</taxon>
        <taxon>Bacillus cereus group</taxon>
    </lineage>
</organism>
<evidence type="ECO:0000313" key="2">
    <source>
        <dbReference type="Proteomes" id="UP000196052"/>
    </source>
</evidence>
<proteinExistence type="predicted"/>
<dbReference type="Proteomes" id="UP000196052">
    <property type="component" value="Unassembled WGS sequence"/>
</dbReference>
<reference evidence="2" key="1">
    <citation type="submission" date="2016-08" db="EMBL/GenBank/DDBJ databases">
        <authorList>
            <person name="Loux V."/>
            <person name="Rue O."/>
        </authorList>
    </citation>
    <scope>NUCLEOTIDE SEQUENCE [LARGE SCALE GENOMIC DNA]</scope>
    <source>
        <strain evidence="2">INRA Bc05-F1</strain>
    </source>
</reference>
<gene>
    <name evidence="1" type="ORF">BC05F1_04207</name>
</gene>
<name>A0A1C4FAI7_9BACI</name>
<sequence>MRSNKKYFYKQEVLSKNYNMLIEIAKSDVKSTLDFLKQHLKGCLTRKLLRGLKCMEKIK</sequence>
<accession>A0A1C4FAI7</accession>
<protein>
    <submittedName>
        <fullName evidence="1">Uncharacterized protein</fullName>
    </submittedName>
</protein>